<evidence type="ECO:0000256" key="7">
    <source>
        <dbReference type="ARBA" id="ARBA00023136"/>
    </source>
</evidence>
<evidence type="ECO:0000256" key="4">
    <source>
        <dbReference type="ARBA" id="ARBA00022475"/>
    </source>
</evidence>
<evidence type="ECO:0000256" key="3">
    <source>
        <dbReference type="ARBA" id="ARBA00022448"/>
    </source>
</evidence>
<dbReference type="Pfam" id="PF01544">
    <property type="entry name" value="CorA"/>
    <property type="match status" value="1"/>
</dbReference>
<dbReference type="PANTHER" id="PTHR46494:SF1">
    <property type="entry name" value="CORA FAMILY METAL ION TRANSPORTER (EUROFUNG)"/>
    <property type="match status" value="1"/>
</dbReference>
<keyword evidence="3" id="KW-0813">Transport</keyword>
<dbReference type="RefSeq" id="WP_166232044.1">
    <property type="nucleotide sequence ID" value="NZ_CBCSIJ010000016.1"/>
</dbReference>
<comment type="caution">
    <text evidence="9">The sequence shown here is derived from an EMBL/GenBank/DDBJ whole genome shotgun (WGS) entry which is preliminary data.</text>
</comment>
<keyword evidence="6 8" id="KW-1133">Transmembrane helix</keyword>
<dbReference type="Proteomes" id="UP001318301">
    <property type="component" value="Unassembled WGS sequence"/>
</dbReference>
<keyword evidence="4" id="KW-1003">Cell membrane</keyword>
<keyword evidence="7 8" id="KW-0472">Membrane</keyword>
<evidence type="ECO:0000313" key="10">
    <source>
        <dbReference type="Proteomes" id="UP001318301"/>
    </source>
</evidence>
<proteinExistence type="inferred from homology"/>
<gene>
    <name evidence="9" type="ORF">EWU23_10725</name>
</gene>
<evidence type="ECO:0000256" key="1">
    <source>
        <dbReference type="ARBA" id="ARBA00004651"/>
    </source>
</evidence>
<sequence>MPTQYFENKSNQMLWIDVTNPSKLELEELSNRFSLNKYALSDCLQPDHLPKHEDMYGTHFIITRVQTSLLSNQPASIQSMSTKIAFFYRPGLLISVHRLPHSFIDIIREKYFDKGTFEQVESIVAKMLWHILHSYEALAVSLSNEMDDFESKVFSQNLSPKMLSELYQIKRKALISKKLLLFSQEAISSVKLPENQGDIIQDARDLHQKLLHIYDQIHEDVSNLVSFYLSISAQKTNEVIKVLTIFSVFFMPLTFLVGIYGMNFDYMPELRISWAYPSLLLIMCLISALIFVWFRRKKWL</sequence>
<protein>
    <submittedName>
        <fullName evidence="9">Magnesium transporter CorA</fullName>
    </submittedName>
</protein>
<dbReference type="InterPro" id="IPR002523">
    <property type="entry name" value="MgTranspt_CorA/ZnTranspt_ZntB"/>
</dbReference>
<dbReference type="EMBL" id="SEWW01000007">
    <property type="protein sequence ID" value="NGZ44949.1"/>
    <property type="molecule type" value="Genomic_DNA"/>
</dbReference>
<keyword evidence="5 8" id="KW-0812">Transmembrane</keyword>
<evidence type="ECO:0000256" key="5">
    <source>
        <dbReference type="ARBA" id="ARBA00022692"/>
    </source>
</evidence>
<evidence type="ECO:0000313" key="9">
    <source>
        <dbReference type="EMBL" id="NGZ44949.1"/>
    </source>
</evidence>
<dbReference type="SUPFAM" id="SSF143865">
    <property type="entry name" value="CorA soluble domain-like"/>
    <property type="match status" value="1"/>
</dbReference>
<evidence type="ECO:0000256" key="8">
    <source>
        <dbReference type="SAM" id="Phobius"/>
    </source>
</evidence>
<dbReference type="Gene3D" id="3.30.460.20">
    <property type="entry name" value="CorA soluble domain-like"/>
    <property type="match status" value="1"/>
</dbReference>
<feature type="transmembrane region" description="Helical" evidence="8">
    <location>
        <begin position="274"/>
        <end position="294"/>
    </location>
</feature>
<comment type="similarity">
    <text evidence="2">Belongs to the CorA metal ion transporter (MIT) (TC 1.A.35) family.</text>
</comment>
<dbReference type="PANTHER" id="PTHR46494">
    <property type="entry name" value="CORA FAMILY METAL ION TRANSPORTER (EUROFUNG)"/>
    <property type="match status" value="1"/>
</dbReference>
<comment type="subcellular location">
    <subcellularLocation>
        <location evidence="1">Cell membrane</location>
        <topology evidence="1">Multi-pass membrane protein</topology>
    </subcellularLocation>
</comment>
<reference evidence="9 10" key="1">
    <citation type="submission" date="2019-02" db="EMBL/GenBank/DDBJ databases">
        <title>Genome of a new Bacteroidetes strain.</title>
        <authorList>
            <person name="Pitt A."/>
        </authorList>
    </citation>
    <scope>NUCLEOTIDE SEQUENCE [LARGE SCALE GENOMIC DNA]</scope>
    <source>
        <strain evidence="9 10">50C-KIRBA</strain>
    </source>
</reference>
<dbReference type="SUPFAM" id="SSF144083">
    <property type="entry name" value="Magnesium transport protein CorA, transmembrane region"/>
    <property type="match status" value="1"/>
</dbReference>
<evidence type="ECO:0000256" key="6">
    <source>
        <dbReference type="ARBA" id="ARBA00022989"/>
    </source>
</evidence>
<keyword evidence="10" id="KW-1185">Reference proteome</keyword>
<evidence type="ECO:0000256" key="2">
    <source>
        <dbReference type="ARBA" id="ARBA00009765"/>
    </source>
</evidence>
<dbReference type="InterPro" id="IPR045863">
    <property type="entry name" value="CorA_TM1_TM2"/>
</dbReference>
<dbReference type="InterPro" id="IPR045861">
    <property type="entry name" value="CorA_cytoplasmic_dom"/>
</dbReference>
<organism evidence="9 10">
    <name type="scientific">Aquirufa beregesia</name>
    <dbReference type="NCBI Taxonomy" id="2516556"/>
    <lineage>
        <taxon>Bacteria</taxon>
        <taxon>Pseudomonadati</taxon>
        <taxon>Bacteroidota</taxon>
        <taxon>Cytophagia</taxon>
        <taxon>Cytophagales</taxon>
        <taxon>Flectobacillaceae</taxon>
        <taxon>Aquirufa</taxon>
    </lineage>
</organism>
<accession>A0ABX0EWM8</accession>
<dbReference type="Gene3D" id="1.20.58.340">
    <property type="entry name" value="Magnesium transport protein CorA, transmembrane region"/>
    <property type="match status" value="2"/>
</dbReference>
<feature type="transmembrane region" description="Helical" evidence="8">
    <location>
        <begin position="242"/>
        <end position="262"/>
    </location>
</feature>
<name>A0ABX0EWM8_9BACT</name>